<dbReference type="RefSeq" id="XP_052128098.1">
    <property type="nucleotide sequence ID" value="XM_052272138.1"/>
</dbReference>
<sequence>MSCWNILGHKFYIPSVSWLRKERIPFSVVIQRQGEGIVVLPNAAHSGGNLSFNWSEACNFATKSWLPYGAVSPPCSCIPGSVHPIDLRPATGVHARHLLGAYLRNDISSAAEDGYFHKSVISYQNIKGLAQSSKGSEDKLTCPLCAYSWCKPLKLRNVKNHVKRHHPKFTQDSRVVQFFKGNFNK</sequence>
<dbReference type="PANTHER" id="PTHR10694:SF7">
    <property type="entry name" value="[HISTONE H3]-TRIMETHYL-L-LYSINE(9) DEMETHYLASE"/>
    <property type="match status" value="1"/>
</dbReference>
<gene>
    <name evidence="3" type="primary">LOC127750438</name>
</gene>
<proteinExistence type="predicted"/>
<dbReference type="InterPro" id="IPR003347">
    <property type="entry name" value="JmjC_dom"/>
</dbReference>
<accession>A0A9C6XR78</accession>
<organism evidence="2 3">
    <name type="scientific">Frankliniella occidentalis</name>
    <name type="common">Western flower thrips</name>
    <name type="synonym">Euthrips occidentalis</name>
    <dbReference type="NCBI Taxonomy" id="133901"/>
    <lineage>
        <taxon>Eukaryota</taxon>
        <taxon>Metazoa</taxon>
        <taxon>Ecdysozoa</taxon>
        <taxon>Arthropoda</taxon>
        <taxon>Hexapoda</taxon>
        <taxon>Insecta</taxon>
        <taxon>Pterygota</taxon>
        <taxon>Neoptera</taxon>
        <taxon>Paraneoptera</taxon>
        <taxon>Thysanoptera</taxon>
        <taxon>Terebrantia</taxon>
        <taxon>Thripoidea</taxon>
        <taxon>Thripidae</taxon>
        <taxon>Frankliniella</taxon>
    </lineage>
</organism>
<dbReference type="OrthoDB" id="1678912at2759"/>
<dbReference type="Gene3D" id="2.60.120.650">
    <property type="entry name" value="Cupin"/>
    <property type="match status" value="1"/>
</dbReference>
<dbReference type="Proteomes" id="UP000504606">
    <property type="component" value="Unplaced"/>
</dbReference>
<name>A0A9C6XR78_FRAOC</name>
<dbReference type="GO" id="GO:0010468">
    <property type="term" value="P:regulation of gene expression"/>
    <property type="evidence" value="ECO:0007669"/>
    <property type="project" value="TreeGrafter"/>
</dbReference>
<evidence type="ECO:0000259" key="1">
    <source>
        <dbReference type="Pfam" id="PF02373"/>
    </source>
</evidence>
<dbReference type="GO" id="GO:0005634">
    <property type="term" value="C:nucleus"/>
    <property type="evidence" value="ECO:0007669"/>
    <property type="project" value="TreeGrafter"/>
</dbReference>
<evidence type="ECO:0000313" key="2">
    <source>
        <dbReference type="Proteomes" id="UP000504606"/>
    </source>
</evidence>
<dbReference type="Pfam" id="PF02373">
    <property type="entry name" value="JmjC"/>
    <property type="match status" value="1"/>
</dbReference>
<evidence type="ECO:0000313" key="3">
    <source>
        <dbReference type="RefSeq" id="XP_052128098.1"/>
    </source>
</evidence>
<dbReference type="GeneID" id="127750438"/>
<dbReference type="PANTHER" id="PTHR10694">
    <property type="entry name" value="LYSINE-SPECIFIC DEMETHYLASE"/>
    <property type="match status" value="1"/>
</dbReference>
<dbReference type="KEGG" id="foc:127750438"/>
<protein>
    <submittedName>
        <fullName evidence="3">Uncharacterized protein LOC127750438</fullName>
    </submittedName>
</protein>
<dbReference type="GO" id="GO:0051864">
    <property type="term" value="F:histone H3K36 demethylase activity"/>
    <property type="evidence" value="ECO:0007669"/>
    <property type="project" value="TreeGrafter"/>
</dbReference>
<dbReference type="GO" id="GO:0032454">
    <property type="term" value="F:histone H3K9 demethylase activity"/>
    <property type="evidence" value="ECO:0007669"/>
    <property type="project" value="TreeGrafter"/>
</dbReference>
<feature type="domain" description="JmjC" evidence="1">
    <location>
        <begin position="12"/>
        <end position="60"/>
    </location>
</feature>
<dbReference type="SUPFAM" id="SSF51197">
    <property type="entry name" value="Clavaminate synthase-like"/>
    <property type="match status" value="1"/>
</dbReference>
<dbReference type="AlphaFoldDB" id="A0A9C6XR78"/>
<dbReference type="GO" id="GO:0000785">
    <property type="term" value="C:chromatin"/>
    <property type="evidence" value="ECO:0007669"/>
    <property type="project" value="TreeGrafter"/>
</dbReference>
<reference evidence="3" key="1">
    <citation type="submission" date="2025-08" db="UniProtKB">
        <authorList>
            <consortium name="RefSeq"/>
        </authorList>
    </citation>
    <scope>IDENTIFICATION</scope>
    <source>
        <tissue evidence="3">Whole organism</tissue>
    </source>
</reference>
<keyword evidence="2" id="KW-1185">Reference proteome</keyword>